<keyword evidence="2" id="KW-0812">Transmembrane</keyword>
<comment type="caution">
    <text evidence="3">The sequence shown here is derived from an EMBL/GenBank/DDBJ whole genome shotgun (WGS) entry which is preliminary data.</text>
</comment>
<gene>
    <name evidence="3" type="ORF">GCM10025881_02110</name>
</gene>
<proteinExistence type="predicted"/>
<reference evidence="4" key="1">
    <citation type="journal article" date="2019" name="Int. J. Syst. Evol. Microbiol.">
        <title>The Global Catalogue of Microorganisms (GCM) 10K type strain sequencing project: providing services to taxonomists for standard genome sequencing and annotation.</title>
        <authorList>
            <consortium name="The Broad Institute Genomics Platform"/>
            <consortium name="The Broad Institute Genome Sequencing Center for Infectious Disease"/>
            <person name="Wu L."/>
            <person name="Ma J."/>
        </authorList>
    </citation>
    <scope>NUCLEOTIDE SEQUENCE [LARGE SCALE GENOMIC DNA]</scope>
    <source>
        <strain evidence="4">NBRC 108894</strain>
    </source>
</reference>
<evidence type="ECO:0008006" key="5">
    <source>
        <dbReference type="Google" id="ProtNLM"/>
    </source>
</evidence>
<evidence type="ECO:0000313" key="3">
    <source>
        <dbReference type="EMBL" id="GMA93387.1"/>
    </source>
</evidence>
<keyword evidence="2" id="KW-1133">Transmembrane helix</keyword>
<name>A0ABQ6JYI4_9MICO</name>
<organism evidence="3 4">
    <name type="scientific">Pseudolysinimonas kribbensis</name>
    <dbReference type="NCBI Taxonomy" id="433641"/>
    <lineage>
        <taxon>Bacteria</taxon>
        <taxon>Bacillati</taxon>
        <taxon>Actinomycetota</taxon>
        <taxon>Actinomycetes</taxon>
        <taxon>Micrococcales</taxon>
        <taxon>Microbacteriaceae</taxon>
        <taxon>Pseudolysinimonas</taxon>
    </lineage>
</organism>
<keyword evidence="4" id="KW-1185">Reference proteome</keyword>
<feature type="transmembrane region" description="Helical" evidence="2">
    <location>
        <begin position="38"/>
        <end position="63"/>
    </location>
</feature>
<dbReference type="EMBL" id="BSVB01000001">
    <property type="protein sequence ID" value="GMA93387.1"/>
    <property type="molecule type" value="Genomic_DNA"/>
</dbReference>
<keyword evidence="2" id="KW-0472">Membrane</keyword>
<feature type="region of interest" description="Disordered" evidence="1">
    <location>
        <begin position="149"/>
        <end position="195"/>
    </location>
</feature>
<evidence type="ECO:0000313" key="4">
    <source>
        <dbReference type="Proteomes" id="UP001157034"/>
    </source>
</evidence>
<evidence type="ECO:0000256" key="2">
    <source>
        <dbReference type="SAM" id="Phobius"/>
    </source>
</evidence>
<evidence type="ECO:0000256" key="1">
    <source>
        <dbReference type="SAM" id="MobiDB-lite"/>
    </source>
</evidence>
<dbReference type="RefSeq" id="WP_284252178.1">
    <property type="nucleotide sequence ID" value="NZ_BAAAQO010000005.1"/>
</dbReference>
<sequence length="195" mass="19630">MTLATATAPRRAPVGAPDPRRHLEIAASRAQRRARPRLVHVLVTLGGIGVILLGQLLLSIWIADGAYQVHTLQGRQVELQRTQRALGEQLDRLGSPQSIAARAEQLGMVQSGNPAYLDLATGAVSGSPSAGTAGILGAGGDLVPNSLVGTGGLDLDQPDSAGSTASAAGNPGGTGASSTNAATPDDSVIPSPTTH</sequence>
<accession>A0ABQ6JYI4</accession>
<dbReference type="Proteomes" id="UP001157034">
    <property type="component" value="Unassembled WGS sequence"/>
</dbReference>
<protein>
    <recommendedName>
        <fullName evidence="5">Cell division protein FtsL</fullName>
    </recommendedName>
</protein>